<organism evidence="1">
    <name type="scientific">Proteinivorax tanatarense</name>
    <dbReference type="NCBI Taxonomy" id="1260629"/>
    <lineage>
        <taxon>Bacteria</taxon>
        <taxon>Bacillati</taxon>
        <taxon>Bacillota</taxon>
        <taxon>Clostridia</taxon>
        <taxon>Eubacteriales</taxon>
        <taxon>Proteinivoracaceae</taxon>
        <taxon>Proteinivorax</taxon>
    </lineage>
</organism>
<evidence type="ECO:0000313" key="1">
    <source>
        <dbReference type="EMBL" id="XBX73812.1"/>
    </source>
</evidence>
<reference evidence="1" key="1">
    <citation type="journal article" date="2013" name="Extremophiles">
        <title>Proteinivorax tanatarense gen. nov., sp. nov., an anaerobic, haloalkaliphilic, proteolytic bacterium isolated from a decaying algal bloom, and proposal of Proteinivoraceae fam. nov.</title>
        <authorList>
            <person name="Kevbrin V."/>
            <person name="Boltyanskaya Y."/>
            <person name="Zhilina T."/>
            <person name="Kolganova T."/>
            <person name="Lavrentjeva E."/>
            <person name="Kuznetsov B."/>
        </authorList>
    </citation>
    <scope>NUCLEOTIDE SEQUENCE</scope>
    <source>
        <strain evidence="1">Z-910T</strain>
    </source>
</reference>
<accession>A0AAU7VIY6</accession>
<reference evidence="1" key="2">
    <citation type="submission" date="2024-06" db="EMBL/GenBank/DDBJ databases">
        <authorList>
            <person name="Petrova K.O."/>
            <person name="Toshchakov S.V."/>
            <person name="Boltjanskaja Y.V."/>
            <person name="Kevbrin V."/>
        </authorList>
    </citation>
    <scope>NUCLEOTIDE SEQUENCE</scope>
    <source>
        <strain evidence="1">Z-910T</strain>
    </source>
</reference>
<protein>
    <submittedName>
        <fullName evidence="1">Uncharacterized protein</fullName>
    </submittedName>
</protein>
<dbReference type="RefSeq" id="WP_350342574.1">
    <property type="nucleotide sequence ID" value="NZ_CP158367.1"/>
</dbReference>
<sequence length="71" mass="8424">MIEKYRESKRDNFKKQVTAVEIFEKNVKYFTLGEVHKIGDSLTVDNPKFVNKLAKDLHSFKWSKVYLVEKS</sequence>
<dbReference type="EMBL" id="CP158367">
    <property type="protein sequence ID" value="XBX73812.1"/>
    <property type="molecule type" value="Genomic_DNA"/>
</dbReference>
<gene>
    <name evidence="1" type="ORF">PRVXT_001816</name>
</gene>
<dbReference type="AlphaFoldDB" id="A0AAU7VIY6"/>
<proteinExistence type="predicted"/>
<name>A0AAU7VIY6_9FIRM</name>